<protein>
    <submittedName>
        <fullName evidence="2">Uncharacterized protein</fullName>
    </submittedName>
</protein>
<dbReference type="PROSITE" id="PS51257">
    <property type="entry name" value="PROKAR_LIPOPROTEIN"/>
    <property type="match status" value="1"/>
</dbReference>
<evidence type="ECO:0000313" key="2">
    <source>
        <dbReference type="EMBL" id="RWY39482.1"/>
    </source>
</evidence>
<feature type="signal peptide" evidence="1">
    <location>
        <begin position="1"/>
        <end position="19"/>
    </location>
</feature>
<dbReference type="Proteomes" id="UP000287168">
    <property type="component" value="Unassembled WGS sequence"/>
</dbReference>
<organism evidence="2 3">
    <name type="scientific">Falsigemmobacter intermedius</name>
    <dbReference type="NCBI Taxonomy" id="1553448"/>
    <lineage>
        <taxon>Bacteria</taxon>
        <taxon>Pseudomonadati</taxon>
        <taxon>Pseudomonadota</taxon>
        <taxon>Alphaproteobacteria</taxon>
        <taxon>Rhodobacterales</taxon>
        <taxon>Paracoccaceae</taxon>
        <taxon>Falsigemmobacter</taxon>
    </lineage>
</organism>
<dbReference type="OrthoDB" id="7859824at2"/>
<evidence type="ECO:0000313" key="3">
    <source>
        <dbReference type="Proteomes" id="UP000287168"/>
    </source>
</evidence>
<dbReference type="AlphaFoldDB" id="A0A3S3YFG4"/>
<keyword evidence="1" id="KW-0732">Signal</keyword>
<accession>A0A3S3YFG4</accession>
<name>A0A3S3YFG4_9RHOB</name>
<reference evidence="2 3" key="1">
    <citation type="journal article" date="2015" name="Int. J. Syst. Evol. Microbiol.">
        <title>Gemmobacter intermedius sp. nov., isolated from a white stork (Ciconia ciconia).</title>
        <authorList>
            <person name="Kampfer P."/>
            <person name="Jerzak L."/>
            <person name="Wilharm G."/>
            <person name="Golke J."/>
            <person name="Busse H.J."/>
            <person name="Glaeser S.P."/>
        </authorList>
    </citation>
    <scope>NUCLEOTIDE SEQUENCE [LARGE SCALE GENOMIC DNA]</scope>
    <source>
        <strain evidence="2 3">119/4</strain>
    </source>
</reference>
<sequence length="102" mass="11337">MYRFALPLTLLLAACGAQPAPEFFDAKRTDIRHDGRDYVVYQKGNRAEIIRLGFLRPGQHRATRETMTRLLEQVTGCAIIAATLQGDSGEMRTTLRCPEAAG</sequence>
<feature type="chain" id="PRO_5018610766" evidence="1">
    <location>
        <begin position="20"/>
        <end position="102"/>
    </location>
</feature>
<dbReference type="RefSeq" id="WP_128490129.1">
    <property type="nucleotide sequence ID" value="NZ_JBHLXB010000047.1"/>
</dbReference>
<comment type="caution">
    <text evidence="2">The sequence shown here is derived from an EMBL/GenBank/DDBJ whole genome shotgun (WGS) entry which is preliminary data.</text>
</comment>
<dbReference type="EMBL" id="SBLC01000023">
    <property type="protein sequence ID" value="RWY39482.1"/>
    <property type="molecule type" value="Genomic_DNA"/>
</dbReference>
<gene>
    <name evidence="2" type="ORF">EP867_14115</name>
</gene>
<proteinExistence type="predicted"/>
<evidence type="ECO:0000256" key="1">
    <source>
        <dbReference type="SAM" id="SignalP"/>
    </source>
</evidence>
<keyword evidence="3" id="KW-1185">Reference proteome</keyword>